<gene>
    <name evidence="9" type="ORF">GGU10DRAFT_180653</name>
</gene>
<evidence type="ECO:0000256" key="6">
    <source>
        <dbReference type="ARBA" id="ARBA00022989"/>
    </source>
</evidence>
<evidence type="ECO:0000256" key="5">
    <source>
        <dbReference type="ARBA" id="ARBA00022968"/>
    </source>
</evidence>
<keyword evidence="3 8" id="KW-0812">Transmembrane</keyword>
<name>A0AA38NPQ0_9AGAR</name>
<evidence type="ECO:0000313" key="10">
    <source>
        <dbReference type="Proteomes" id="UP001163798"/>
    </source>
</evidence>
<accession>A0AA38NPQ0</accession>
<evidence type="ECO:0000256" key="3">
    <source>
        <dbReference type="ARBA" id="ARBA00022692"/>
    </source>
</evidence>
<dbReference type="SUPFAM" id="SSF103464">
    <property type="entry name" value="Oligosaccharyltransferase subunit ost4p"/>
    <property type="match status" value="1"/>
</dbReference>
<organism evidence="9 10">
    <name type="scientific">Lentinula aff. detonsa</name>
    <dbReference type="NCBI Taxonomy" id="2804958"/>
    <lineage>
        <taxon>Eukaryota</taxon>
        <taxon>Fungi</taxon>
        <taxon>Dikarya</taxon>
        <taxon>Basidiomycota</taxon>
        <taxon>Agaricomycotina</taxon>
        <taxon>Agaricomycetes</taxon>
        <taxon>Agaricomycetidae</taxon>
        <taxon>Agaricales</taxon>
        <taxon>Marasmiineae</taxon>
        <taxon>Omphalotaceae</taxon>
        <taxon>Lentinula</taxon>
    </lineage>
</organism>
<evidence type="ECO:0008006" key="11">
    <source>
        <dbReference type="Google" id="ProtNLM"/>
    </source>
</evidence>
<feature type="non-terminal residue" evidence="9">
    <location>
        <position position="1"/>
    </location>
</feature>
<keyword evidence="7 8" id="KW-0472">Membrane</keyword>
<dbReference type="Proteomes" id="UP001163798">
    <property type="component" value="Unassembled WGS sequence"/>
</dbReference>
<evidence type="ECO:0000256" key="8">
    <source>
        <dbReference type="SAM" id="Phobius"/>
    </source>
</evidence>
<dbReference type="AlphaFoldDB" id="A0AA38NPQ0"/>
<keyword evidence="4" id="KW-0256">Endoplasmic reticulum</keyword>
<evidence type="ECO:0000256" key="7">
    <source>
        <dbReference type="ARBA" id="ARBA00023136"/>
    </source>
</evidence>
<evidence type="ECO:0000256" key="2">
    <source>
        <dbReference type="ARBA" id="ARBA00007685"/>
    </source>
</evidence>
<keyword evidence="6 8" id="KW-1133">Transmembrane helix</keyword>
<feature type="transmembrane region" description="Helical" evidence="8">
    <location>
        <begin position="32"/>
        <end position="55"/>
    </location>
</feature>
<comment type="subcellular location">
    <subcellularLocation>
        <location evidence="1">Endoplasmic reticulum membrane</location>
        <topology evidence="1">Single-pass type III membrane protein</topology>
    </subcellularLocation>
</comment>
<dbReference type="InterPro" id="IPR036330">
    <property type="entry name" value="Ost4p_sf"/>
</dbReference>
<dbReference type="EMBL" id="MU793324">
    <property type="protein sequence ID" value="KAJ3786050.1"/>
    <property type="molecule type" value="Genomic_DNA"/>
</dbReference>
<sequence length="69" mass="7574">VQPRAGIHVALERLSKFRLQSYLPLDYAMTHATLYTLANSLGILAMLTVVGYHIVAVNARHIAKNGEGK</sequence>
<proteinExistence type="inferred from homology"/>
<evidence type="ECO:0000313" key="9">
    <source>
        <dbReference type="EMBL" id="KAJ3786050.1"/>
    </source>
</evidence>
<evidence type="ECO:0000256" key="4">
    <source>
        <dbReference type="ARBA" id="ARBA00022824"/>
    </source>
</evidence>
<comment type="similarity">
    <text evidence="2">Belongs to the OST4 family.</text>
</comment>
<comment type="caution">
    <text evidence="9">The sequence shown here is derived from an EMBL/GenBank/DDBJ whole genome shotgun (WGS) entry which is preliminary data.</text>
</comment>
<reference evidence="9" key="1">
    <citation type="submission" date="2022-08" db="EMBL/GenBank/DDBJ databases">
        <authorList>
            <consortium name="DOE Joint Genome Institute"/>
            <person name="Min B."/>
            <person name="Riley R."/>
            <person name="Sierra-Patev S."/>
            <person name="Naranjo-Ortiz M."/>
            <person name="Looney B."/>
            <person name="Konkel Z."/>
            <person name="Slot J.C."/>
            <person name="Sakamoto Y."/>
            <person name="Steenwyk J.L."/>
            <person name="Rokas A."/>
            <person name="Carro J."/>
            <person name="Camarero S."/>
            <person name="Ferreira P."/>
            <person name="Molpeceres G."/>
            <person name="Ruiz-Duenas F.J."/>
            <person name="Serrano A."/>
            <person name="Henrissat B."/>
            <person name="Drula E."/>
            <person name="Hughes K.W."/>
            <person name="Mata J.L."/>
            <person name="Ishikawa N.K."/>
            <person name="Vargas-Isla R."/>
            <person name="Ushijima S."/>
            <person name="Smith C.A."/>
            <person name="Ahrendt S."/>
            <person name="Andreopoulos W."/>
            <person name="He G."/>
            <person name="Labutti K."/>
            <person name="Lipzen A."/>
            <person name="Ng V."/>
            <person name="Sandor L."/>
            <person name="Barry K."/>
            <person name="Martinez A.T."/>
            <person name="Xiao Y."/>
            <person name="Gibbons J.G."/>
            <person name="Terashima K."/>
            <person name="Hibbett D.S."/>
            <person name="Grigoriev I.V."/>
        </authorList>
    </citation>
    <scope>NUCLEOTIDE SEQUENCE</scope>
    <source>
        <strain evidence="9">TFB10291</strain>
    </source>
</reference>
<keyword evidence="10" id="KW-1185">Reference proteome</keyword>
<evidence type="ECO:0000256" key="1">
    <source>
        <dbReference type="ARBA" id="ARBA00004643"/>
    </source>
</evidence>
<dbReference type="InterPro" id="IPR018943">
    <property type="entry name" value="Oligosaccaryltransferase"/>
</dbReference>
<protein>
    <recommendedName>
        <fullName evidence="11">Dolichyl-diphosphooligosaccharide--protein glycosyltransferase subunit 4</fullName>
    </recommendedName>
</protein>
<dbReference type="GO" id="GO:0005789">
    <property type="term" value="C:endoplasmic reticulum membrane"/>
    <property type="evidence" value="ECO:0007669"/>
    <property type="project" value="UniProtKB-SubCell"/>
</dbReference>
<dbReference type="Pfam" id="PF10215">
    <property type="entry name" value="Ost4"/>
    <property type="match status" value="1"/>
</dbReference>
<keyword evidence="5" id="KW-0735">Signal-anchor</keyword>